<evidence type="ECO:0000256" key="3">
    <source>
        <dbReference type="ARBA" id="ARBA00022553"/>
    </source>
</evidence>
<dbReference type="InterPro" id="IPR020449">
    <property type="entry name" value="Tscrpt_reg_AraC-type_HTH"/>
</dbReference>
<proteinExistence type="predicted"/>
<dbReference type="GO" id="GO:0000160">
    <property type="term" value="P:phosphorelay signal transduction system"/>
    <property type="evidence" value="ECO:0007669"/>
    <property type="project" value="UniProtKB-KW"/>
</dbReference>
<dbReference type="SMART" id="SM00448">
    <property type="entry name" value="REC"/>
    <property type="match status" value="1"/>
</dbReference>
<dbReference type="Pfam" id="PF00072">
    <property type="entry name" value="Response_reg"/>
    <property type="match status" value="1"/>
</dbReference>
<dbReference type="SUPFAM" id="SSF46689">
    <property type="entry name" value="Homeodomain-like"/>
    <property type="match status" value="2"/>
</dbReference>
<dbReference type="GO" id="GO:0043565">
    <property type="term" value="F:sequence-specific DNA binding"/>
    <property type="evidence" value="ECO:0007669"/>
    <property type="project" value="InterPro"/>
</dbReference>
<dbReference type="Gene3D" id="3.40.50.2300">
    <property type="match status" value="1"/>
</dbReference>
<dbReference type="PROSITE" id="PS01124">
    <property type="entry name" value="HTH_ARAC_FAMILY_2"/>
    <property type="match status" value="1"/>
</dbReference>
<keyword evidence="3 8" id="KW-0597">Phosphoprotein</keyword>
<dbReference type="PRINTS" id="PR00032">
    <property type="entry name" value="HTHARAC"/>
</dbReference>
<dbReference type="EMBL" id="RZNY01000059">
    <property type="protein sequence ID" value="RUT38427.1"/>
    <property type="molecule type" value="Genomic_DNA"/>
</dbReference>
<dbReference type="Pfam" id="PF12833">
    <property type="entry name" value="HTH_18"/>
    <property type="match status" value="1"/>
</dbReference>
<feature type="domain" description="Response regulatory" evidence="10">
    <location>
        <begin position="2"/>
        <end position="119"/>
    </location>
</feature>
<gene>
    <name evidence="11" type="ORF">EJP82_27240</name>
</gene>
<organism evidence="11 12">
    <name type="scientific">Paenibacillus anaericanus</name>
    <dbReference type="NCBI Taxonomy" id="170367"/>
    <lineage>
        <taxon>Bacteria</taxon>
        <taxon>Bacillati</taxon>
        <taxon>Bacillota</taxon>
        <taxon>Bacilli</taxon>
        <taxon>Bacillales</taxon>
        <taxon>Paenibacillaceae</taxon>
        <taxon>Paenibacillus</taxon>
    </lineage>
</organism>
<comment type="caution">
    <text evidence="11">The sequence shown here is derived from an EMBL/GenBank/DDBJ whole genome shotgun (WGS) entry which is preliminary data.</text>
</comment>
<keyword evidence="7" id="KW-0804">Transcription</keyword>
<evidence type="ECO:0000256" key="7">
    <source>
        <dbReference type="ARBA" id="ARBA00023163"/>
    </source>
</evidence>
<keyword evidence="2" id="KW-0963">Cytoplasm</keyword>
<dbReference type="OrthoDB" id="159632at2"/>
<dbReference type="PANTHER" id="PTHR42713">
    <property type="entry name" value="HISTIDINE KINASE-RELATED"/>
    <property type="match status" value="1"/>
</dbReference>
<dbReference type="AlphaFoldDB" id="A0A433XV87"/>
<dbReference type="Gene3D" id="1.10.10.60">
    <property type="entry name" value="Homeodomain-like"/>
    <property type="match status" value="2"/>
</dbReference>
<dbReference type="GO" id="GO:0003700">
    <property type="term" value="F:DNA-binding transcription factor activity"/>
    <property type="evidence" value="ECO:0007669"/>
    <property type="project" value="InterPro"/>
</dbReference>
<evidence type="ECO:0000259" key="10">
    <source>
        <dbReference type="PROSITE" id="PS50110"/>
    </source>
</evidence>
<dbReference type="PROSITE" id="PS00041">
    <property type="entry name" value="HTH_ARAC_FAMILY_1"/>
    <property type="match status" value="1"/>
</dbReference>
<dbReference type="Proteomes" id="UP000279446">
    <property type="component" value="Unassembled WGS sequence"/>
</dbReference>
<keyword evidence="4" id="KW-0902">Two-component regulatory system</keyword>
<feature type="modified residue" description="4-aspartylphosphate" evidence="8">
    <location>
        <position position="54"/>
    </location>
</feature>
<dbReference type="CDD" id="cd17536">
    <property type="entry name" value="REC_YesN-like"/>
    <property type="match status" value="1"/>
</dbReference>
<evidence type="ECO:0000313" key="11">
    <source>
        <dbReference type="EMBL" id="RUT38427.1"/>
    </source>
</evidence>
<feature type="domain" description="HTH araC/xylS-type" evidence="9">
    <location>
        <begin position="435"/>
        <end position="533"/>
    </location>
</feature>
<evidence type="ECO:0000259" key="9">
    <source>
        <dbReference type="PROSITE" id="PS01124"/>
    </source>
</evidence>
<keyword evidence="5" id="KW-0805">Transcription regulation</keyword>
<protein>
    <submittedName>
        <fullName evidence="11">Response regulator</fullName>
    </submittedName>
</protein>
<reference evidence="11 12" key="1">
    <citation type="submission" date="2018-12" db="EMBL/GenBank/DDBJ databases">
        <authorList>
            <person name="Sun L."/>
            <person name="Chen Z."/>
        </authorList>
    </citation>
    <scope>NUCLEOTIDE SEQUENCE [LARGE SCALE GENOMIC DNA]</scope>
    <source>
        <strain evidence="11 12">DSM 15890</strain>
    </source>
</reference>
<dbReference type="InterPro" id="IPR009057">
    <property type="entry name" value="Homeodomain-like_sf"/>
</dbReference>
<evidence type="ECO:0000256" key="4">
    <source>
        <dbReference type="ARBA" id="ARBA00023012"/>
    </source>
</evidence>
<dbReference type="PANTHER" id="PTHR42713:SF3">
    <property type="entry name" value="TRANSCRIPTIONAL REGULATORY PROTEIN HPTR"/>
    <property type="match status" value="1"/>
</dbReference>
<evidence type="ECO:0000313" key="12">
    <source>
        <dbReference type="Proteomes" id="UP000279446"/>
    </source>
</evidence>
<dbReference type="InterPro" id="IPR018060">
    <property type="entry name" value="HTH_AraC"/>
</dbReference>
<dbReference type="PROSITE" id="PS50110">
    <property type="entry name" value="RESPONSE_REGULATORY"/>
    <property type="match status" value="1"/>
</dbReference>
<keyword evidence="6" id="KW-0238">DNA-binding</keyword>
<dbReference type="InterPro" id="IPR051552">
    <property type="entry name" value="HptR"/>
</dbReference>
<dbReference type="SMART" id="SM00342">
    <property type="entry name" value="HTH_ARAC"/>
    <property type="match status" value="1"/>
</dbReference>
<sequence length="537" mass="62460">MKVLIVDDEKHVRNAINLLADWTRYGITEILQASDGEDAVALIQEQAPQIVLTDMRMPRKDGAELLTWLHTYTPDIKVIVISGYDDFELVRHAVRNGGMDYILKPVKADALNEALDKASACWRKEEDGRQRFTQKSIEVNEMKPHYADKLLTNFISGHGRRELLNQLREEFKFPLSLSSCSVAVLSVSQFDRKLLAKFSSQVQLIFFTLCNICNEILKMKGISFRHLNSPGQIVILFWDERGSFSSMLEEINKGIYMTLHRHVHFGISMKRAFPDDLPRAYFEASKALWNRNLLDSKQQHLFLEEGSPSIPPIHLTAIEEQLRLTALSGSREKIEDFTKQWLDGVKQTGSVTPEQLIQWNKEWDWMQIRWIEGDHEAEGILEENEEPYAELSIRLPLTEEGLLAWDDLRVEIEHRLGVVSKHLIQQHSKDQFFILDIAKYIESHYQEEISLQDIAARFFLSREYIARKFKQEYGVTLLDYLSRIRIDKAKLLLHNPHLRIAQVSEMVGYHDEKYFSRVFKKLEGINPGEYRKEQTMG</sequence>
<evidence type="ECO:0000256" key="1">
    <source>
        <dbReference type="ARBA" id="ARBA00004496"/>
    </source>
</evidence>
<dbReference type="InterPro" id="IPR001789">
    <property type="entry name" value="Sig_transdc_resp-reg_receiver"/>
</dbReference>
<dbReference type="GO" id="GO:0005737">
    <property type="term" value="C:cytoplasm"/>
    <property type="evidence" value="ECO:0007669"/>
    <property type="project" value="UniProtKB-SubCell"/>
</dbReference>
<dbReference type="SUPFAM" id="SSF52172">
    <property type="entry name" value="CheY-like"/>
    <property type="match status" value="1"/>
</dbReference>
<evidence type="ECO:0000256" key="6">
    <source>
        <dbReference type="ARBA" id="ARBA00023125"/>
    </source>
</evidence>
<comment type="subcellular location">
    <subcellularLocation>
        <location evidence="1">Cytoplasm</location>
    </subcellularLocation>
</comment>
<evidence type="ECO:0000256" key="2">
    <source>
        <dbReference type="ARBA" id="ARBA00022490"/>
    </source>
</evidence>
<accession>A0A433XV87</accession>
<evidence type="ECO:0000256" key="5">
    <source>
        <dbReference type="ARBA" id="ARBA00023015"/>
    </source>
</evidence>
<dbReference type="RefSeq" id="WP_127195210.1">
    <property type="nucleotide sequence ID" value="NZ_RZNY01000059.1"/>
</dbReference>
<name>A0A433XV87_9BACL</name>
<dbReference type="InterPro" id="IPR011006">
    <property type="entry name" value="CheY-like_superfamily"/>
</dbReference>
<evidence type="ECO:0000256" key="8">
    <source>
        <dbReference type="PROSITE-ProRule" id="PRU00169"/>
    </source>
</evidence>
<dbReference type="InterPro" id="IPR018062">
    <property type="entry name" value="HTH_AraC-typ_CS"/>
</dbReference>
<keyword evidence="12" id="KW-1185">Reference proteome</keyword>